<evidence type="ECO:0000313" key="2">
    <source>
        <dbReference type="Proteomes" id="UP001172457"/>
    </source>
</evidence>
<keyword evidence="2" id="KW-1185">Reference proteome</keyword>
<dbReference type="EMBL" id="JARYMX010000005">
    <property type="protein sequence ID" value="KAJ9546516.1"/>
    <property type="molecule type" value="Genomic_DNA"/>
</dbReference>
<dbReference type="Proteomes" id="UP001172457">
    <property type="component" value="Chromosome 5"/>
</dbReference>
<accession>A0AA38WFI2</accession>
<evidence type="ECO:0000313" key="1">
    <source>
        <dbReference type="EMBL" id="KAJ9546516.1"/>
    </source>
</evidence>
<reference evidence="1" key="1">
    <citation type="submission" date="2023-03" db="EMBL/GenBank/DDBJ databases">
        <title>Chromosome-scale reference genome and RAD-based genetic map of yellow starthistle (Centaurea solstitialis) reveal putative structural variation and QTLs associated with invader traits.</title>
        <authorList>
            <person name="Reatini B."/>
            <person name="Cang F.A."/>
            <person name="Jiang Q."/>
            <person name="Mckibben M.T.W."/>
            <person name="Barker M.S."/>
            <person name="Rieseberg L.H."/>
            <person name="Dlugosch K.M."/>
        </authorList>
    </citation>
    <scope>NUCLEOTIDE SEQUENCE</scope>
    <source>
        <strain evidence="1">CAN-66</strain>
        <tissue evidence="1">Leaf</tissue>
    </source>
</reference>
<organism evidence="1 2">
    <name type="scientific">Centaurea solstitialis</name>
    <name type="common">yellow star-thistle</name>
    <dbReference type="NCBI Taxonomy" id="347529"/>
    <lineage>
        <taxon>Eukaryota</taxon>
        <taxon>Viridiplantae</taxon>
        <taxon>Streptophyta</taxon>
        <taxon>Embryophyta</taxon>
        <taxon>Tracheophyta</taxon>
        <taxon>Spermatophyta</taxon>
        <taxon>Magnoliopsida</taxon>
        <taxon>eudicotyledons</taxon>
        <taxon>Gunneridae</taxon>
        <taxon>Pentapetalae</taxon>
        <taxon>asterids</taxon>
        <taxon>campanulids</taxon>
        <taxon>Asterales</taxon>
        <taxon>Asteraceae</taxon>
        <taxon>Carduoideae</taxon>
        <taxon>Cardueae</taxon>
        <taxon>Centaureinae</taxon>
        <taxon>Centaurea</taxon>
    </lineage>
</organism>
<dbReference type="AlphaFoldDB" id="A0AA38WFI2"/>
<protein>
    <submittedName>
        <fullName evidence="1">Uncharacterized protein</fullName>
    </submittedName>
</protein>
<sequence>MSYDIEQPAITEFCLQITSMLFLSSANSSTSLMLSSSIHLISPASNPTPFEVINDANKRVMGKEFLIIVFASDHFKSYLIGTKVIVHID</sequence>
<comment type="caution">
    <text evidence="1">The sequence shown here is derived from an EMBL/GenBank/DDBJ whole genome shotgun (WGS) entry which is preliminary data.</text>
</comment>
<name>A0AA38WFI2_9ASTR</name>
<gene>
    <name evidence="1" type="ORF">OSB04_019059</name>
</gene>
<proteinExistence type="predicted"/>